<keyword evidence="1" id="KW-0812">Transmembrane</keyword>
<reference evidence="2" key="1">
    <citation type="submission" date="2018-10" db="EMBL/GenBank/DDBJ databases">
        <title>Hidden diversity of soil giant viruses.</title>
        <authorList>
            <person name="Schulz F."/>
            <person name="Alteio L."/>
            <person name="Goudeau D."/>
            <person name="Ryan E.M."/>
            <person name="Malmstrom R.R."/>
            <person name="Blanchard J."/>
            <person name="Woyke T."/>
        </authorList>
    </citation>
    <scope>NUCLEOTIDE SEQUENCE</scope>
    <source>
        <strain evidence="2">HYV1</strain>
    </source>
</reference>
<evidence type="ECO:0000256" key="1">
    <source>
        <dbReference type="SAM" id="Phobius"/>
    </source>
</evidence>
<protein>
    <submittedName>
        <fullName evidence="2">Uncharacterized protein</fullName>
    </submittedName>
</protein>
<keyword evidence="1" id="KW-1133">Transmembrane helix</keyword>
<evidence type="ECO:0000313" key="2">
    <source>
        <dbReference type="EMBL" id="AYV82981.1"/>
    </source>
</evidence>
<feature type="transmembrane region" description="Helical" evidence="1">
    <location>
        <begin position="103"/>
        <end position="125"/>
    </location>
</feature>
<feature type="transmembrane region" description="Helical" evidence="1">
    <location>
        <begin position="146"/>
        <end position="166"/>
    </location>
</feature>
<dbReference type="EMBL" id="MK072385">
    <property type="protein sequence ID" value="AYV82981.1"/>
    <property type="molecule type" value="Genomic_DNA"/>
</dbReference>
<name>A0A3G5A9W0_9VIRU</name>
<organism evidence="2">
    <name type="scientific">Hyperionvirus sp</name>
    <dbReference type="NCBI Taxonomy" id="2487770"/>
    <lineage>
        <taxon>Viruses</taxon>
        <taxon>Varidnaviria</taxon>
        <taxon>Bamfordvirae</taxon>
        <taxon>Nucleocytoviricota</taxon>
        <taxon>Megaviricetes</taxon>
        <taxon>Imitervirales</taxon>
        <taxon>Mimiviridae</taxon>
        <taxon>Klosneuvirinae</taxon>
    </lineage>
</organism>
<sequence length="291" mass="32049">MNCISNLIAFIVTLVLLLIVGGTTGARYAIFREVKCVNYVACPSVGDNLQADPYGNNDQCMTIEDRMGLVSIGSMENSSPLGSVPEKCWTDGTNITIYDPYEVMFWSLISVVIIVGVYIIIQMIYSFCSKKSENEDIACVACQTEFLFAVIVALLIAFFIAMFVVLGSFDLTYRKVTCTGYVVNMQDGPWPSATKVSTNVDSVSWKDAFGNSGTNKLLGISYQPSFLPADCWIDSSSVTFYNPKMMYGYISIVFGCIFGPALLFCLIIEFCHQHSPAQPVAPIEMSAISYR</sequence>
<keyword evidence="1" id="KW-0472">Membrane</keyword>
<feature type="transmembrane region" description="Helical" evidence="1">
    <location>
        <begin position="246"/>
        <end position="268"/>
    </location>
</feature>
<proteinExistence type="predicted"/>
<gene>
    <name evidence="2" type="ORF">Hyperionvirus3_127</name>
</gene>
<accession>A0A3G5A9W0</accession>